<proteinExistence type="predicted"/>
<name>A0ABX4HFQ2_9GAMM</name>
<reference evidence="1 2" key="1">
    <citation type="submission" date="2017-08" db="EMBL/GenBank/DDBJ databases">
        <title>Halomonas binhaiensis sp. nov., isolated from saline alkaline soil.</title>
        <authorList>
            <person name="Wang D."/>
            <person name="Zhang G."/>
        </authorList>
    </citation>
    <scope>NUCLEOTIDE SEQUENCE [LARGE SCALE GENOMIC DNA]</scope>
    <source>
        <strain evidence="1 2">WN018</strain>
    </source>
</reference>
<keyword evidence="2" id="KW-1185">Reference proteome</keyword>
<organism evidence="1 2">
    <name type="scientific">Vreelandella alkaliphila</name>
    <dbReference type="NCBI Taxonomy" id="272774"/>
    <lineage>
        <taxon>Bacteria</taxon>
        <taxon>Pseudomonadati</taxon>
        <taxon>Pseudomonadota</taxon>
        <taxon>Gammaproteobacteria</taxon>
        <taxon>Oceanospirillales</taxon>
        <taxon>Halomonadaceae</taxon>
        <taxon>Vreelandella</taxon>
    </lineage>
</organism>
<evidence type="ECO:0000313" key="2">
    <source>
        <dbReference type="Proteomes" id="UP000218675"/>
    </source>
</evidence>
<sequence length="349" mass="39797">MLVKYYGLVFDSDDQSWSPRADFISNGLFRITQPKYLNDKGSESRLWPYFNEFSPADYAWARKVHYKLQAVPSYVPSNEELENLFLKPCGIRYGEQIPHMLRQEGFQSMEEYDKEQLVIAAERINSFIVEALSCQLGVLSLAKSDTNELMWTHYASEGKGLAVTFDEEHPFFGQFPPKEVSYTADKRASLTYYKGSIRINGAPIRNFQVSSFQNSFGVLQSLLNNGIDVAEFSERLLCSKAEQWSPEDEVRIVCPLILSDKKIGPQIQPDFGVQLPDELSNLFPTYAEINLKQIPFDAFESIVFGYNMSEADKLKIIELVGKNENLSHLKLRVAKHNIFGKLEAVDLVV</sequence>
<gene>
    <name evidence="1" type="ORF">CK497_14595</name>
</gene>
<protein>
    <recommendedName>
        <fullName evidence="3">DUF2971 domain-containing protein</fullName>
    </recommendedName>
</protein>
<dbReference type="Proteomes" id="UP000218675">
    <property type="component" value="Unassembled WGS sequence"/>
</dbReference>
<evidence type="ECO:0000313" key="1">
    <source>
        <dbReference type="EMBL" id="PAU71168.1"/>
    </source>
</evidence>
<dbReference type="Pfam" id="PF11185">
    <property type="entry name" value="DUF2971"/>
    <property type="match status" value="1"/>
</dbReference>
<dbReference type="InterPro" id="IPR021352">
    <property type="entry name" value="DUF2971"/>
</dbReference>
<comment type="caution">
    <text evidence="1">The sequence shown here is derived from an EMBL/GenBank/DDBJ whole genome shotgun (WGS) entry which is preliminary data.</text>
</comment>
<evidence type="ECO:0008006" key="3">
    <source>
        <dbReference type="Google" id="ProtNLM"/>
    </source>
</evidence>
<accession>A0ABX4HFQ2</accession>
<dbReference type="EMBL" id="NSKA01000005">
    <property type="protein sequence ID" value="PAU71168.1"/>
    <property type="molecule type" value="Genomic_DNA"/>
</dbReference>